<evidence type="ECO:0000256" key="3">
    <source>
        <dbReference type="SAM" id="Phobius"/>
    </source>
</evidence>
<comment type="similarity">
    <text evidence="1">Belongs to the cytochrome b5 family. MAPR subfamily.</text>
</comment>
<protein>
    <recommendedName>
        <fullName evidence="4">Cytochrome b5 heme-binding domain-containing protein</fullName>
    </recommendedName>
</protein>
<proteinExistence type="inferred from homology"/>
<dbReference type="FunFam" id="3.10.120.10:FF:000018">
    <property type="entry name" value="Heme/steroid binding domain protein, putative"/>
    <property type="match status" value="1"/>
</dbReference>
<dbReference type="eggNOG" id="KOG1110">
    <property type="taxonomic scope" value="Eukaryota"/>
</dbReference>
<dbReference type="VEuPathDB" id="FungiDB:A1O7_02647"/>
<dbReference type="Proteomes" id="UP000019473">
    <property type="component" value="Unassembled WGS sequence"/>
</dbReference>
<dbReference type="Gene3D" id="3.10.120.10">
    <property type="entry name" value="Cytochrome b5-like heme/steroid binding domain"/>
    <property type="match status" value="1"/>
</dbReference>
<dbReference type="PANTHER" id="PTHR10281">
    <property type="entry name" value="MEMBRANE-ASSOCIATED PROGESTERONE RECEPTOR COMPONENT-RELATED"/>
    <property type="match status" value="1"/>
</dbReference>
<dbReference type="InterPro" id="IPR036400">
    <property type="entry name" value="Cyt_B5-like_heme/steroid_sf"/>
</dbReference>
<dbReference type="OrthoDB" id="10257697at2759"/>
<dbReference type="InterPro" id="IPR050577">
    <property type="entry name" value="MAPR/NEUFC/NENF-like"/>
</dbReference>
<dbReference type="GO" id="GO:0016020">
    <property type="term" value="C:membrane"/>
    <property type="evidence" value="ECO:0007669"/>
    <property type="project" value="TreeGrafter"/>
</dbReference>
<sequence length="261" mass="29305">MGDSETRRRGPKVTSSTAKLAGHVDEQPEDTDSRVISLLDVLRLLLTLVFASCLLSYYLTSGASFTFNYNPWFLNASKLSTWWSGPLLLTPAQLALYNGTDPSKPIYLAINSTIFDVTAGKHTYGPGGSYEVFAGRDATRAYVTGCFLEDRTGDLRGAEWIYIPVEDDPDEDISSGTRKLRAEKERRDAKKKVLAEVAKWEEFYRNHKKYFEVGKLVDVPEYVAEAPKLCEPAEKGRPKRKNMNAKKDKRDKKDAPGKPVQ</sequence>
<feature type="region of interest" description="Disordered" evidence="2">
    <location>
        <begin position="1"/>
        <end position="26"/>
    </location>
</feature>
<evidence type="ECO:0000259" key="4">
    <source>
        <dbReference type="SMART" id="SM01117"/>
    </source>
</evidence>
<evidence type="ECO:0000313" key="5">
    <source>
        <dbReference type="EMBL" id="EXJ62214.1"/>
    </source>
</evidence>
<dbReference type="SUPFAM" id="SSF55856">
    <property type="entry name" value="Cytochrome b5-like heme/steroid binding domain"/>
    <property type="match status" value="1"/>
</dbReference>
<name>W9WV79_9EURO</name>
<feature type="transmembrane region" description="Helical" evidence="3">
    <location>
        <begin position="41"/>
        <end position="59"/>
    </location>
</feature>
<dbReference type="PANTHER" id="PTHR10281:SF76">
    <property type="entry name" value="CALCUTTA CUP-RELATED"/>
    <property type="match status" value="1"/>
</dbReference>
<feature type="compositionally biased region" description="Basic and acidic residues" evidence="2">
    <location>
        <begin position="245"/>
        <end position="261"/>
    </location>
</feature>
<comment type="caution">
    <text evidence="5">The sequence shown here is derived from an EMBL/GenBank/DDBJ whole genome shotgun (WGS) entry which is preliminary data.</text>
</comment>
<evidence type="ECO:0000256" key="2">
    <source>
        <dbReference type="SAM" id="MobiDB-lite"/>
    </source>
</evidence>
<accession>W9WV79</accession>
<dbReference type="Pfam" id="PF00173">
    <property type="entry name" value="Cyt-b5"/>
    <property type="match status" value="1"/>
</dbReference>
<gene>
    <name evidence="5" type="ORF">A1O7_02647</name>
</gene>
<dbReference type="RefSeq" id="XP_007754868.1">
    <property type="nucleotide sequence ID" value="XM_007756678.1"/>
</dbReference>
<keyword evidence="3" id="KW-0812">Transmembrane</keyword>
<dbReference type="SMART" id="SM01117">
    <property type="entry name" value="Cyt-b5"/>
    <property type="match status" value="1"/>
</dbReference>
<dbReference type="HOGENOM" id="CLU_070889_0_1_1"/>
<keyword evidence="3" id="KW-0472">Membrane</keyword>
<evidence type="ECO:0000313" key="6">
    <source>
        <dbReference type="Proteomes" id="UP000019473"/>
    </source>
</evidence>
<keyword evidence="6" id="KW-1185">Reference proteome</keyword>
<feature type="domain" description="Cytochrome b5 heme-binding" evidence="4">
    <location>
        <begin position="89"/>
        <end position="156"/>
    </location>
</feature>
<evidence type="ECO:0000256" key="1">
    <source>
        <dbReference type="ARBA" id="ARBA00038357"/>
    </source>
</evidence>
<reference evidence="5 6" key="1">
    <citation type="submission" date="2013-03" db="EMBL/GenBank/DDBJ databases">
        <title>The Genome Sequence of Cladophialophora yegresii CBS 114405.</title>
        <authorList>
            <consortium name="The Broad Institute Genomics Platform"/>
            <person name="Cuomo C."/>
            <person name="de Hoog S."/>
            <person name="Gorbushina A."/>
            <person name="Walker B."/>
            <person name="Young S.K."/>
            <person name="Zeng Q."/>
            <person name="Gargeya S."/>
            <person name="Fitzgerald M."/>
            <person name="Haas B."/>
            <person name="Abouelleil A."/>
            <person name="Allen A.W."/>
            <person name="Alvarado L."/>
            <person name="Arachchi H.M."/>
            <person name="Berlin A.M."/>
            <person name="Chapman S.B."/>
            <person name="Gainer-Dewar J."/>
            <person name="Goldberg J."/>
            <person name="Griggs A."/>
            <person name="Gujja S."/>
            <person name="Hansen M."/>
            <person name="Howarth C."/>
            <person name="Imamovic A."/>
            <person name="Ireland A."/>
            <person name="Larimer J."/>
            <person name="McCowan C."/>
            <person name="Murphy C."/>
            <person name="Pearson M."/>
            <person name="Poon T.W."/>
            <person name="Priest M."/>
            <person name="Roberts A."/>
            <person name="Saif S."/>
            <person name="Shea T."/>
            <person name="Sisk P."/>
            <person name="Sykes S."/>
            <person name="Wortman J."/>
            <person name="Nusbaum C."/>
            <person name="Birren B."/>
        </authorList>
    </citation>
    <scope>NUCLEOTIDE SEQUENCE [LARGE SCALE GENOMIC DNA]</scope>
    <source>
        <strain evidence="5 6">CBS 114405</strain>
    </source>
</reference>
<dbReference type="InterPro" id="IPR001199">
    <property type="entry name" value="Cyt_B5-like_heme/steroid-bd"/>
</dbReference>
<organism evidence="5 6">
    <name type="scientific">Cladophialophora yegresii CBS 114405</name>
    <dbReference type="NCBI Taxonomy" id="1182544"/>
    <lineage>
        <taxon>Eukaryota</taxon>
        <taxon>Fungi</taxon>
        <taxon>Dikarya</taxon>
        <taxon>Ascomycota</taxon>
        <taxon>Pezizomycotina</taxon>
        <taxon>Eurotiomycetes</taxon>
        <taxon>Chaetothyriomycetidae</taxon>
        <taxon>Chaetothyriales</taxon>
        <taxon>Herpotrichiellaceae</taxon>
        <taxon>Cladophialophora</taxon>
    </lineage>
</organism>
<dbReference type="GeneID" id="19177253"/>
<dbReference type="AlphaFoldDB" id="W9WV79"/>
<feature type="region of interest" description="Disordered" evidence="2">
    <location>
        <begin position="227"/>
        <end position="261"/>
    </location>
</feature>
<dbReference type="EMBL" id="AMGW01000002">
    <property type="protein sequence ID" value="EXJ62214.1"/>
    <property type="molecule type" value="Genomic_DNA"/>
</dbReference>
<keyword evidence="3" id="KW-1133">Transmembrane helix</keyword>
<dbReference type="GO" id="GO:0012505">
    <property type="term" value="C:endomembrane system"/>
    <property type="evidence" value="ECO:0007669"/>
    <property type="project" value="TreeGrafter"/>
</dbReference>